<reference evidence="1 2" key="1">
    <citation type="submission" date="2019-08" db="EMBL/GenBank/DDBJ databases">
        <title>Whole genome of Aphis craccivora.</title>
        <authorList>
            <person name="Voronova N.V."/>
            <person name="Shulinski R.S."/>
            <person name="Bandarenka Y.V."/>
            <person name="Zhorov D.G."/>
            <person name="Warner D."/>
        </authorList>
    </citation>
    <scope>NUCLEOTIDE SEQUENCE [LARGE SCALE GENOMIC DNA]</scope>
    <source>
        <strain evidence="1">180601</strain>
        <tissue evidence="1">Whole Body</tissue>
    </source>
</reference>
<comment type="caution">
    <text evidence="1">The sequence shown here is derived from an EMBL/GenBank/DDBJ whole genome shotgun (WGS) entry which is preliminary data.</text>
</comment>
<dbReference type="PANTHER" id="PTHR45749:SF21">
    <property type="entry name" value="DUF4371 DOMAIN-CONTAINING PROTEIN"/>
    <property type="match status" value="1"/>
</dbReference>
<keyword evidence="2" id="KW-1185">Reference proteome</keyword>
<proteinExistence type="predicted"/>
<feature type="non-terminal residue" evidence="1">
    <location>
        <position position="197"/>
    </location>
</feature>
<evidence type="ECO:0000313" key="2">
    <source>
        <dbReference type="Proteomes" id="UP000478052"/>
    </source>
</evidence>
<gene>
    <name evidence="1" type="ORF">FWK35_00021759</name>
</gene>
<dbReference type="Proteomes" id="UP000478052">
    <property type="component" value="Unassembled WGS sequence"/>
</dbReference>
<evidence type="ECO:0000313" key="1">
    <source>
        <dbReference type="EMBL" id="KAF0748488.1"/>
    </source>
</evidence>
<dbReference type="OrthoDB" id="6627721at2759"/>
<organism evidence="1 2">
    <name type="scientific">Aphis craccivora</name>
    <name type="common">Cowpea aphid</name>
    <dbReference type="NCBI Taxonomy" id="307492"/>
    <lineage>
        <taxon>Eukaryota</taxon>
        <taxon>Metazoa</taxon>
        <taxon>Ecdysozoa</taxon>
        <taxon>Arthropoda</taxon>
        <taxon>Hexapoda</taxon>
        <taxon>Insecta</taxon>
        <taxon>Pterygota</taxon>
        <taxon>Neoptera</taxon>
        <taxon>Paraneoptera</taxon>
        <taxon>Hemiptera</taxon>
        <taxon>Sternorrhyncha</taxon>
        <taxon>Aphidomorpha</taxon>
        <taxon>Aphidoidea</taxon>
        <taxon>Aphididae</taxon>
        <taxon>Aphidini</taxon>
        <taxon>Aphis</taxon>
        <taxon>Aphis</taxon>
    </lineage>
</organism>
<sequence length="197" mass="22305">MKHQITGSKLPSRGDCLKVLMYNLRMTKLNLNESAALVTDECLVFWRKAHVKDAGIFAVIIDTTTDIANYEQLTFVLRYVNNSGSIEKRLVALETTADGTGQGLFKKFCSITEKYNLNWRQNLCAQSYGGAASMQGIYSGLRTLIQKENPNAIKRTATFIEYQQQLYPGDRTRRLKCFSDTRWTSHGRVITVLFMGA</sequence>
<name>A0A6G0Y3T6_APHCR</name>
<accession>A0A6G0Y3T6</accession>
<protein>
    <submittedName>
        <fullName evidence="1">Zinc finger MYM-type protein 1-like</fullName>
    </submittedName>
</protein>
<dbReference type="PANTHER" id="PTHR45749">
    <property type="match status" value="1"/>
</dbReference>
<dbReference type="EMBL" id="VUJU01006456">
    <property type="protein sequence ID" value="KAF0748488.1"/>
    <property type="molecule type" value="Genomic_DNA"/>
</dbReference>
<dbReference type="AlphaFoldDB" id="A0A6G0Y3T6"/>